<proteinExistence type="predicted"/>
<organism evidence="1 2">
    <name type="scientific">Diploptera punctata</name>
    <name type="common">Pacific beetle cockroach</name>
    <dbReference type="NCBI Taxonomy" id="6984"/>
    <lineage>
        <taxon>Eukaryota</taxon>
        <taxon>Metazoa</taxon>
        <taxon>Ecdysozoa</taxon>
        <taxon>Arthropoda</taxon>
        <taxon>Hexapoda</taxon>
        <taxon>Insecta</taxon>
        <taxon>Pterygota</taxon>
        <taxon>Neoptera</taxon>
        <taxon>Polyneoptera</taxon>
        <taxon>Dictyoptera</taxon>
        <taxon>Blattodea</taxon>
        <taxon>Blaberoidea</taxon>
        <taxon>Blaberidae</taxon>
        <taxon>Diplopterinae</taxon>
        <taxon>Diploptera</taxon>
    </lineage>
</organism>
<dbReference type="EMBL" id="JASPKZ010001574">
    <property type="protein sequence ID" value="KAJ9597974.1"/>
    <property type="molecule type" value="Genomic_DNA"/>
</dbReference>
<reference evidence="1" key="2">
    <citation type="submission" date="2023-05" db="EMBL/GenBank/DDBJ databases">
        <authorList>
            <person name="Fouks B."/>
        </authorList>
    </citation>
    <scope>NUCLEOTIDE SEQUENCE</scope>
    <source>
        <strain evidence="1">Stay&amp;Tobe</strain>
        <tissue evidence="1">Testes</tissue>
    </source>
</reference>
<dbReference type="Proteomes" id="UP001233999">
    <property type="component" value="Unassembled WGS sequence"/>
</dbReference>
<dbReference type="AlphaFoldDB" id="A0AAD8EQ58"/>
<reference evidence="1" key="1">
    <citation type="journal article" date="2023" name="IScience">
        <title>Live-bearing cockroach genome reveals convergent evolutionary mechanisms linked to viviparity in insects and beyond.</title>
        <authorList>
            <person name="Fouks B."/>
            <person name="Harrison M.C."/>
            <person name="Mikhailova A.A."/>
            <person name="Marchal E."/>
            <person name="English S."/>
            <person name="Carruthers M."/>
            <person name="Jennings E.C."/>
            <person name="Chiamaka E.L."/>
            <person name="Frigard R.A."/>
            <person name="Pippel M."/>
            <person name="Attardo G.M."/>
            <person name="Benoit J.B."/>
            <person name="Bornberg-Bauer E."/>
            <person name="Tobe S.S."/>
        </authorList>
    </citation>
    <scope>NUCLEOTIDE SEQUENCE</scope>
    <source>
        <strain evidence="1">Stay&amp;Tobe</strain>
    </source>
</reference>
<accession>A0AAD8EQ58</accession>
<dbReference type="Pfam" id="PF07841">
    <property type="entry name" value="DM4_12"/>
    <property type="match status" value="1"/>
</dbReference>
<gene>
    <name evidence="1" type="ORF">L9F63_011175</name>
</gene>
<sequence length="293" mass="32894">MLQETGAMEIRALTACLYILATTLVPSRCSDDKPHSRQKRILWVTNDGRLALPPGTALVITPSLSLPFVRYPPDGFLSNMSISLPFTIDFDKLGLTDNENPYGILPPVLARSMGRMSAKMLADYIGEILVRRRSSRSAPLPPQPPNANFHGGERALLYILVEDLLDKFGMDGKACLLRAICEVHGQSLHHFGLLGEFVKLFFTASKSPFADMLEEYVKAERAGQEHGHGECWRYHRACPKSLFFNSQHNKYMKEHDEHGEEDDIDNFLEDEDEPQTRTSKVTINSSDITAKAM</sequence>
<dbReference type="PANTHER" id="PTHR21398:SF6">
    <property type="entry name" value="AGAP007094-PA"/>
    <property type="match status" value="1"/>
</dbReference>
<dbReference type="PANTHER" id="PTHR21398">
    <property type="entry name" value="AGAP007094-PA"/>
    <property type="match status" value="1"/>
</dbReference>
<dbReference type="SMART" id="SM00718">
    <property type="entry name" value="DM4_12"/>
    <property type="match status" value="1"/>
</dbReference>
<protein>
    <submittedName>
        <fullName evidence="1">Uncharacterized protein</fullName>
    </submittedName>
</protein>
<comment type="caution">
    <text evidence="1">The sequence shown here is derived from an EMBL/GenBank/DDBJ whole genome shotgun (WGS) entry which is preliminary data.</text>
</comment>
<keyword evidence="2" id="KW-1185">Reference proteome</keyword>
<evidence type="ECO:0000313" key="2">
    <source>
        <dbReference type="Proteomes" id="UP001233999"/>
    </source>
</evidence>
<evidence type="ECO:0000313" key="1">
    <source>
        <dbReference type="EMBL" id="KAJ9597974.1"/>
    </source>
</evidence>
<dbReference type="InterPro" id="IPR006631">
    <property type="entry name" value="DM4_12"/>
</dbReference>
<name>A0AAD8EQ58_DIPPU</name>